<dbReference type="CDD" id="cd00609">
    <property type="entry name" value="AAT_like"/>
    <property type="match status" value="1"/>
</dbReference>
<dbReference type="Gene3D" id="1.10.10.10">
    <property type="entry name" value="Winged helix-like DNA-binding domain superfamily/Winged helix DNA-binding domain"/>
    <property type="match status" value="1"/>
</dbReference>
<dbReference type="Proteomes" id="UP000604161">
    <property type="component" value="Unassembled WGS sequence"/>
</dbReference>
<evidence type="ECO:0000256" key="5">
    <source>
        <dbReference type="ARBA" id="ARBA00023163"/>
    </source>
</evidence>
<name>A0ABR8NWB5_9GAMM</name>
<evidence type="ECO:0000256" key="1">
    <source>
        <dbReference type="ARBA" id="ARBA00005384"/>
    </source>
</evidence>
<gene>
    <name evidence="7" type="ORF">IF202_04640</name>
</gene>
<dbReference type="InterPro" id="IPR036388">
    <property type="entry name" value="WH-like_DNA-bd_sf"/>
</dbReference>
<evidence type="ECO:0000259" key="6">
    <source>
        <dbReference type="PROSITE" id="PS50949"/>
    </source>
</evidence>
<keyword evidence="4" id="KW-0238">DNA-binding</keyword>
<dbReference type="InterPro" id="IPR051446">
    <property type="entry name" value="HTH_trans_reg/aminotransferase"/>
</dbReference>
<comment type="caution">
    <text evidence="7">The sequence shown here is derived from an EMBL/GenBank/DDBJ whole genome shotgun (WGS) entry which is preliminary data.</text>
</comment>
<dbReference type="InterPro" id="IPR000524">
    <property type="entry name" value="Tscrpt_reg_HTH_GntR"/>
</dbReference>
<organism evidence="7 8">
    <name type="scientific">Marinomonas colpomeniae</name>
    <dbReference type="NCBI Taxonomy" id="2774408"/>
    <lineage>
        <taxon>Bacteria</taxon>
        <taxon>Pseudomonadati</taxon>
        <taxon>Pseudomonadota</taxon>
        <taxon>Gammaproteobacteria</taxon>
        <taxon>Oceanospirillales</taxon>
        <taxon>Oceanospirillaceae</taxon>
        <taxon>Marinomonas</taxon>
    </lineage>
</organism>
<dbReference type="SMART" id="SM00345">
    <property type="entry name" value="HTH_GNTR"/>
    <property type="match status" value="1"/>
</dbReference>
<evidence type="ECO:0000256" key="4">
    <source>
        <dbReference type="ARBA" id="ARBA00023125"/>
    </source>
</evidence>
<dbReference type="PROSITE" id="PS50949">
    <property type="entry name" value="HTH_GNTR"/>
    <property type="match status" value="1"/>
</dbReference>
<dbReference type="Gene3D" id="3.40.640.10">
    <property type="entry name" value="Type I PLP-dependent aspartate aminotransferase-like (Major domain)"/>
    <property type="match status" value="1"/>
</dbReference>
<dbReference type="SUPFAM" id="SSF53383">
    <property type="entry name" value="PLP-dependent transferases"/>
    <property type="match status" value="1"/>
</dbReference>
<dbReference type="SUPFAM" id="SSF46785">
    <property type="entry name" value="Winged helix' DNA-binding domain"/>
    <property type="match status" value="1"/>
</dbReference>
<proteinExistence type="inferred from homology"/>
<dbReference type="InterPro" id="IPR015424">
    <property type="entry name" value="PyrdxlP-dep_Trfase"/>
</dbReference>
<evidence type="ECO:0000256" key="3">
    <source>
        <dbReference type="ARBA" id="ARBA00023015"/>
    </source>
</evidence>
<dbReference type="InterPro" id="IPR015421">
    <property type="entry name" value="PyrdxlP-dep_Trfase_major"/>
</dbReference>
<dbReference type="EMBL" id="JACYFC010000001">
    <property type="protein sequence ID" value="MBD5770331.1"/>
    <property type="molecule type" value="Genomic_DNA"/>
</dbReference>
<keyword evidence="8" id="KW-1185">Reference proteome</keyword>
<keyword evidence="7" id="KW-0032">Aminotransferase</keyword>
<dbReference type="GO" id="GO:0008483">
    <property type="term" value="F:transaminase activity"/>
    <property type="evidence" value="ECO:0007669"/>
    <property type="project" value="UniProtKB-KW"/>
</dbReference>
<keyword evidence="3" id="KW-0805">Transcription regulation</keyword>
<evidence type="ECO:0000256" key="2">
    <source>
        <dbReference type="ARBA" id="ARBA00022898"/>
    </source>
</evidence>
<dbReference type="Pfam" id="PF00392">
    <property type="entry name" value="GntR"/>
    <property type="match status" value="1"/>
</dbReference>
<reference evidence="7 8" key="1">
    <citation type="submission" date="2020-09" db="EMBL/GenBank/DDBJ databases">
        <title>Marinomonas sp. nov., isolated from the cysticercosis algae of Qingdao, China.</title>
        <authorList>
            <person name="Sun X."/>
        </authorList>
    </citation>
    <scope>NUCLEOTIDE SEQUENCE [LARGE SCALE GENOMIC DNA]</scope>
    <source>
        <strain evidence="7 8">SM2066</strain>
    </source>
</reference>
<feature type="domain" description="HTH gntR-type" evidence="6">
    <location>
        <begin position="26"/>
        <end position="94"/>
    </location>
</feature>
<evidence type="ECO:0000313" key="8">
    <source>
        <dbReference type="Proteomes" id="UP000604161"/>
    </source>
</evidence>
<dbReference type="PANTHER" id="PTHR46577:SF1">
    <property type="entry name" value="HTH-TYPE TRANSCRIPTIONAL REGULATORY PROTEIN GABR"/>
    <property type="match status" value="1"/>
</dbReference>
<dbReference type="CDD" id="cd07377">
    <property type="entry name" value="WHTH_GntR"/>
    <property type="match status" value="1"/>
</dbReference>
<sequence>MGNLFIVMNTILTVSKIEFDDACLALPKYKALVLLIEQAILAGTLQDQQKLPAQRLLADQLNITHGTVTRAYDVLEKKGLVSAKLGAGTYVSMPSSTHYLNGQSDQSTHAAKEYDFASSMQPMLGQQMLMKSALSELAQDLNAITQVMTYSPQGVAKHKQVFTDWLASKKIKIETNDIVFTQGAQQGIYTCLQILTKENDYILHEELAYPGFFRAVDVSRVKPLSVPITPQGLDLKILEGYCQQYKPKLLYITPNMQNPTNIQYSPAQLESIVTLSRKYDFYIVEDDVNYCLSESWRVPLQQRAPDRVFYLSSLSKYVAGGLRVAYTIVPKLWQQAFNANIHSQCWMVSTLNFELVTRFLTSERFTYNQSLLESEMRYRQRAFKNMAEKQGLIVRCGGLNVWLSLPNHINVNQFNAFLLSKNVKARTADLFRHSASSPVSISSNALRISLGGFNTRNDFEEGVTEFESALVQFNNQQDVVI</sequence>
<dbReference type="Pfam" id="PF00155">
    <property type="entry name" value="Aminotran_1_2"/>
    <property type="match status" value="1"/>
</dbReference>
<keyword evidence="7" id="KW-0808">Transferase</keyword>
<dbReference type="PANTHER" id="PTHR46577">
    <property type="entry name" value="HTH-TYPE TRANSCRIPTIONAL REGULATORY PROTEIN GABR"/>
    <property type="match status" value="1"/>
</dbReference>
<keyword evidence="2" id="KW-0663">Pyridoxal phosphate</keyword>
<evidence type="ECO:0000313" key="7">
    <source>
        <dbReference type="EMBL" id="MBD5770331.1"/>
    </source>
</evidence>
<protein>
    <submittedName>
        <fullName evidence="7">PLP-dependent aminotransferase family protein</fullName>
    </submittedName>
</protein>
<dbReference type="InterPro" id="IPR036390">
    <property type="entry name" value="WH_DNA-bd_sf"/>
</dbReference>
<comment type="similarity">
    <text evidence="1">In the C-terminal section; belongs to the class-I pyridoxal-phosphate-dependent aminotransferase family.</text>
</comment>
<keyword evidence="5" id="KW-0804">Transcription</keyword>
<dbReference type="InterPro" id="IPR004839">
    <property type="entry name" value="Aminotransferase_I/II_large"/>
</dbReference>
<accession>A0ABR8NWB5</accession>